<dbReference type="AlphaFoldDB" id="A0AAN9HRH6"/>
<name>A0AAN9HRH6_CROPI</name>
<accession>A0AAN9HRH6</accession>
<protein>
    <submittedName>
        <fullName evidence="1">Uncharacterized protein</fullName>
    </submittedName>
</protein>
<sequence>MKQQQKTLLTFDKTSHTTVSSLPCSHPLCSSTCFNSPSSSSSSSSSSSFQWALFNSSPFPLHRFSPTIPNNYYLSS</sequence>
<gene>
    <name evidence="1" type="ORF">RIF29_34989</name>
</gene>
<organism evidence="1 2">
    <name type="scientific">Crotalaria pallida</name>
    <name type="common">Smooth rattlebox</name>
    <name type="synonym">Crotalaria striata</name>
    <dbReference type="NCBI Taxonomy" id="3830"/>
    <lineage>
        <taxon>Eukaryota</taxon>
        <taxon>Viridiplantae</taxon>
        <taxon>Streptophyta</taxon>
        <taxon>Embryophyta</taxon>
        <taxon>Tracheophyta</taxon>
        <taxon>Spermatophyta</taxon>
        <taxon>Magnoliopsida</taxon>
        <taxon>eudicotyledons</taxon>
        <taxon>Gunneridae</taxon>
        <taxon>Pentapetalae</taxon>
        <taxon>rosids</taxon>
        <taxon>fabids</taxon>
        <taxon>Fabales</taxon>
        <taxon>Fabaceae</taxon>
        <taxon>Papilionoideae</taxon>
        <taxon>50 kb inversion clade</taxon>
        <taxon>genistoids sensu lato</taxon>
        <taxon>core genistoids</taxon>
        <taxon>Crotalarieae</taxon>
        <taxon>Crotalaria</taxon>
    </lineage>
</organism>
<keyword evidence="2" id="KW-1185">Reference proteome</keyword>
<proteinExistence type="predicted"/>
<reference evidence="1 2" key="1">
    <citation type="submission" date="2024-01" db="EMBL/GenBank/DDBJ databases">
        <title>The genomes of 5 underutilized Papilionoideae crops provide insights into root nodulation and disease resistanc.</title>
        <authorList>
            <person name="Yuan L."/>
        </authorList>
    </citation>
    <scope>NUCLEOTIDE SEQUENCE [LARGE SCALE GENOMIC DNA]</scope>
    <source>
        <strain evidence="1">ZHUSHIDOU_FW_LH</strain>
        <tissue evidence="1">Leaf</tissue>
    </source>
</reference>
<evidence type="ECO:0000313" key="2">
    <source>
        <dbReference type="Proteomes" id="UP001372338"/>
    </source>
</evidence>
<dbReference type="Proteomes" id="UP001372338">
    <property type="component" value="Unassembled WGS sequence"/>
</dbReference>
<comment type="caution">
    <text evidence="1">The sequence shown here is derived from an EMBL/GenBank/DDBJ whole genome shotgun (WGS) entry which is preliminary data.</text>
</comment>
<evidence type="ECO:0000313" key="1">
    <source>
        <dbReference type="EMBL" id="KAK7251631.1"/>
    </source>
</evidence>
<dbReference type="EMBL" id="JAYWIO010000007">
    <property type="protein sequence ID" value="KAK7251631.1"/>
    <property type="molecule type" value="Genomic_DNA"/>
</dbReference>